<dbReference type="SUPFAM" id="SSF110849">
    <property type="entry name" value="ParB/Sulfiredoxin"/>
    <property type="match status" value="1"/>
</dbReference>
<feature type="region of interest" description="Disordered" evidence="4">
    <location>
        <begin position="281"/>
        <end position="301"/>
    </location>
</feature>
<comment type="similarity">
    <text evidence="1">Belongs to the ParB family.</text>
</comment>
<dbReference type="Gene3D" id="3.90.1530.30">
    <property type="match status" value="1"/>
</dbReference>
<feature type="compositionally biased region" description="Basic and acidic residues" evidence="4">
    <location>
        <begin position="290"/>
        <end position="299"/>
    </location>
</feature>
<dbReference type="InterPro" id="IPR057240">
    <property type="entry name" value="ParB_dimer_C"/>
</dbReference>
<evidence type="ECO:0000256" key="2">
    <source>
        <dbReference type="ARBA" id="ARBA00022829"/>
    </source>
</evidence>
<dbReference type="PANTHER" id="PTHR33375">
    <property type="entry name" value="CHROMOSOME-PARTITIONING PROTEIN PARB-RELATED"/>
    <property type="match status" value="1"/>
</dbReference>
<dbReference type="InterPro" id="IPR050336">
    <property type="entry name" value="Chromosome_partition/occlusion"/>
</dbReference>
<feature type="region of interest" description="Disordered" evidence="4">
    <location>
        <begin position="24"/>
        <end position="44"/>
    </location>
</feature>
<keyword evidence="7" id="KW-1185">Reference proteome</keyword>
<dbReference type="Pfam" id="PF02195">
    <property type="entry name" value="ParB_N"/>
    <property type="match status" value="1"/>
</dbReference>
<feature type="compositionally biased region" description="Low complexity" evidence="4">
    <location>
        <begin position="32"/>
        <end position="44"/>
    </location>
</feature>
<dbReference type="InterPro" id="IPR004437">
    <property type="entry name" value="ParB/RepB/Spo0J"/>
</dbReference>
<evidence type="ECO:0000256" key="1">
    <source>
        <dbReference type="ARBA" id="ARBA00006295"/>
    </source>
</evidence>
<dbReference type="EMBL" id="JACHFQ010000012">
    <property type="protein sequence ID" value="MBB5227450.1"/>
    <property type="molecule type" value="Genomic_DNA"/>
</dbReference>
<name>A0A7W8LNH5_9SPIR</name>
<dbReference type="FunFam" id="3.90.1530.30:FF:000001">
    <property type="entry name" value="Chromosome partitioning protein ParB"/>
    <property type="match status" value="1"/>
</dbReference>
<dbReference type="SMART" id="SM00470">
    <property type="entry name" value="ParB"/>
    <property type="match status" value="1"/>
</dbReference>
<gene>
    <name evidence="6" type="ORF">HNP76_002850</name>
</gene>
<feature type="domain" description="ParB-like N-terminal" evidence="5">
    <location>
        <begin position="88"/>
        <end position="178"/>
    </location>
</feature>
<proteinExistence type="inferred from homology"/>
<dbReference type="Gene3D" id="1.10.10.2830">
    <property type="match status" value="1"/>
</dbReference>
<dbReference type="Pfam" id="PF17762">
    <property type="entry name" value="HTH_ParB"/>
    <property type="match status" value="1"/>
</dbReference>
<accession>A0A7W8LNH5</accession>
<dbReference type="SUPFAM" id="SSF109709">
    <property type="entry name" value="KorB DNA-binding domain-like"/>
    <property type="match status" value="1"/>
</dbReference>
<dbReference type="InterPro" id="IPR036086">
    <property type="entry name" value="ParB/Sulfiredoxin_sf"/>
</dbReference>
<evidence type="ECO:0000259" key="5">
    <source>
        <dbReference type="SMART" id="SM00470"/>
    </source>
</evidence>
<organism evidence="6 7">
    <name type="scientific">Treponema ruminis</name>
    <dbReference type="NCBI Taxonomy" id="744515"/>
    <lineage>
        <taxon>Bacteria</taxon>
        <taxon>Pseudomonadati</taxon>
        <taxon>Spirochaetota</taxon>
        <taxon>Spirochaetia</taxon>
        <taxon>Spirochaetales</taxon>
        <taxon>Treponemataceae</taxon>
        <taxon>Treponema</taxon>
    </lineage>
</organism>
<dbReference type="Proteomes" id="UP000518887">
    <property type="component" value="Unassembled WGS sequence"/>
</dbReference>
<comment type="caution">
    <text evidence="6">The sequence shown here is derived from an EMBL/GenBank/DDBJ whole genome shotgun (WGS) entry which is preliminary data.</text>
</comment>
<evidence type="ECO:0000313" key="6">
    <source>
        <dbReference type="EMBL" id="MBB5227450.1"/>
    </source>
</evidence>
<dbReference type="NCBIfam" id="TIGR00180">
    <property type="entry name" value="parB_part"/>
    <property type="match status" value="1"/>
</dbReference>
<evidence type="ECO:0000256" key="3">
    <source>
        <dbReference type="ARBA" id="ARBA00023125"/>
    </source>
</evidence>
<dbReference type="PANTHER" id="PTHR33375:SF1">
    <property type="entry name" value="CHROMOSOME-PARTITIONING PROTEIN PARB-RELATED"/>
    <property type="match status" value="1"/>
</dbReference>
<evidence type="ECO:0000313" key="7">
    <source>
        <dbReference type="Proteomes" id="UP000518887"/>
    </source>
</evidence>
<evidence type="ECO:0000256" key="4">
    <source>
        <dbReference type="SAM" id="MobiDB-lite"/>
    </source>
</evidence>
<dbReference type="InterPro" id="IPR041468">
    <property type="entry name" value="HTH_ParB/Spo0J"/>
</dbReference>
<dbReference type="GO" id="GO:0007059">
    <property type="term" value="P:chromosome segregation"/>
    <property type="evidence" value="ECO:0007669"/>
    <property type="project" value="UniProtKB-KW"/>
</dbReference>
<dbReference type="GO" id="GO:0003677">
    <property type="term" value="F:DNA binding"/>
    <property type="evidence" value="ECO:0007669"/>
    <property type="project" value="UniProtKB-KW"/>
</dbReference>
<dbReference type="GO" id="GO:0045881">
    <property type="term" value="P:positive regulation of sporulation resulting in formation of a cellular spore"/>
    <property type="evidence" value="ECO:0007669"/>
    <property type="project" value="TreeGrafter"/>
</dbReference>
<dbReference type="Pfam" id="PF23552">
    <property type="entry name" value="ParB_C"/>
    <property type="match status" value="1"/>
</dbReference>
<keyword evidence="2" id="KW-0159">Chromosome partition</keyword>
<sequence>MAKKFGLGAGVDALMVKAGLSADDFMPNHEPQQNSEQASANSQDIAAEQMAAAQAVTKAVEAGNISHEVASGEHKLPAGINVDENGQLWLSVDLLKPNPHQPRKEFEEEALNELAESIREHGILQAITVEDAGDGTFYIIAGERRTRAAKIANLAEVPVQLRKYSDQKKLEIALIENIQREDLNPIEEAEAYYELMEISGLSQEQVAARVGKNRSTVANAVRLLKLPEDMRTSLVQGHITAGHARALLSVKDPADMRILFAKIIGTGMSVREAEEMARSLNEGAGNGIKKPKESKDSNKDPNLLALEQQFIEKLGTKVQIKGNMERGSVEIQFFTKDDLNRIYYLICGDN</sequence>
<dbReference type="CDD" id="cd16393">
    <property type="entry name" value="SPO0J_N"/>
    <property type="match status" value="1"/>
</dbReference>
<keyword evidence="3" id="KW-0238">DNA-binding</keyword>
<dbReference type="AlphaFoldDB" id="A0A7W8LNH5"/>
<reference evidence="6 7" key="1">
    <citation type="submission" date="2020-08" db="EMBL/GenBank/DDBJ databases">
        <title>Genomic Encyclopedia of Type Strains, Phase IV (KMG-IV): sequencing the most valuable type-strain genomes for metagenomic binning, comparative biology and taxonomic classification.</title>
        <authorList>
            <person name="Goeker M."/>
        </authorList>
    </citation>
    <scope>NUCLEOTIDE SEQUENCE [LARGE SCALE GENOMIC DNA]</scope>
    <source>
        <strain evidence="6 7">DSM 103462</strain>
    </source>
</reference>
<dbReference type="InterPro" id="IPR003115">
    <property type="entry name" value="ParB_N"/>
</dbReference>
<protein>
    <submittedName>
        <fullName evidence="6">ParB family chromosome partitioning protein</fullName>
    </submittedName>
</protein>
<dbReference type="GO" id="GO:0005694">
    <property type="term" value="C:chromosome"/>
    <property type="evidence" value="ECO:0007669"/>
    <property type="project" value="TreeGrafter"/>
</dbReference>
<dbReference type="FunFam" id="1.10.10.2830:FF:000001">
    <property type="entry name" value="Chromosome partitioning protein ParB"/>
    <property type="match status" value="1"/>
</dbReference>
<dbReference type="RefSeq" id="WP_246462607.1">
    <property type="nucleotide sequence ID" value="NZ_CP031518.1"/>
</dbReference>